<dbReference type="AlphaFoldDB" id="A0A6A6PF67"/>
<feature type="transmembrane region" description="Helical" evidence="5">
    <location>
        <begin position="364"/>
        <end position="384"/>
    </location>
</feature>
<dbReference type="InterPro" id="IPR020846">
    <property type="entry name" value="MFS_dom"/>
</dbReference>
<dbReference type="GO" id="GO:0005886">
    <property type="term" value="C:plasma membrane"/>
    <property type="evidence" value="ECO:0007669"/>
    <property type="project" value="TreeGrafter"/>
</dbReference>
<gene>
    <name evidence="7" type="ORF">BDY21DRAFT_277192</name>
</gene>
<evidence type="ECO:0000313" key="8">
    <source>
        <dbReference type="Proteomes" id="UP000799766"/>
    </source>
</evidence>
<accession>A0A6A6PF67</accession>
<dbReference type="Proteomes" id="UP000799766">
    <property type="component" value="Unassembled WGS sequence"/>
</dbReference>
<feature type="transmembrane region" description="Helical" evidence="5">
    <location>
        <begin position="435"/>
        <end position="457"/>
    </location>
</feature>
<dbReference type="SUPFAM" id="SSF103473">
    <property type="entry name" value="MFS general substrate transporter"/>
    <property type="match status" value="1"/>
</dbReference>
<keyword evidence="2 5" id="KW-0812">Transmembrane</keyword>
<feature type="transmembrane region" description="Helical" evidence="5">
    <location>
        <begin position="469"/>
        <end position="488"/>
    </location>
</feature>
<feature type="transmembrane region" description="Helical" evidence="5">
    <location>
        <begin position="135"/>
        <end position="153"/>
    </location>
</feature>
<keyword evidence="4 5" id="KW-0472">Membrane</keyword>
<dbReference type="InterPro" id="IPR011701">
    <property type="entry name" value="MFS"/>
</dbReference>
<dbReference type="Pfam" id="PF07690">
    <property type="entry name" value="MFS_1"/>
    <property type="match status" value="1"/>
</dbReference>
<feature type="transmembrane region" description="Helical" evidence="5">
    <location>
        <begin position="314"/>
        <end position="344"/>
    </location>
</feature>
<feature type="transmembrane region" description="Helical" evidence="5">
    <location>
        <begin position="224"/>
        <end position="244"/>
    </location>
</feature>
<feature type="transmembrane region" description="Helical" evidence="5">
    <location>
        <begin position="67"/>
        <end position="88"/>
    </location>
</feature>
<feature type="transmembrane region" description="Helical" evidence="5">
    <location>
        <begin position="165"/>
        <end position="188"/>
    </location>
</feature>
<reference evidence="7" key="1">
    <citation type="journal article" date="2020" name="Stud. Mycol.">
        <title>101 Dothideomycetes genomes: a test case for predicting lifestyles and emergence of pathogens.</title>
        <authorList>
            <person name="Haridas S."/>
            <person name="Albert R."/>
            <person name="Binder M."/>
            <person name="Bloem J."/>
            <person name="Labutti K."/>
            <person name="Salamov A."/>
            <person name="Andreopoulos B."/>
            <person name="Baker S."/>
            <person name="Barry K."/>
            <person name="Bills G."/>
            <person name="Bluhm B."/>
            <person name="Cannon C."/>
            <person name="Castanera R."/>
            <person name="Culley D."/>
            <person name="Daum C."/>
            <person name="Ezra D."/>
            <person name="Gonzalez J."/>
            <person name="Henrissat B."/>
            <person name="Kuo A."/>
            <person name="Liang C."/>
            <person name="Lipzen A."/>
            <person name="Lutzoni F."/>
            <person name="Magnuson J."/>
            <person name="Mondo S."/>
            <person name="Nolan M."/>
            <person name="Ohm R."/>
            <person name="Pangilinan J."/>
            <person name="Park H.-J."/>
            <person name="Ramirez L."/>
            <person name="Alfaro M."/>
            <person name="Sun H."/>
            <person name="Tritt A."/>
            <person name="Yoshinaga Y."/>
            <person name="Zwiers L.-H."/>
            <person name="Turgeon B."/>
            <person name="Goodwin S."/>
            <person name="Spatafora J."/>
            <person name="Crous P."/>
            <person name="Grigoriev I."/>
        </authorList>
    </citation>
    <scope>NUCLEOTIDE SEQUENCE</scope>
    <source>
        <strain evidence="7">ATCC 16933</strain>
    </source>
</reference>
<keyword evidence="3 5" id="KW-1133">Transmembrane helix</keyword>
<dbReference type="PANTHER" id="PTHR23502">
    <property type="entry name" value="MAJOR FACILITATOR SUPERFAMILY"/>
    <property type="match status" value="1"/>
</dbReference>
<comment type="subcellular location">
    <subcellularLocation>
        <location evidence="1">Membrane</location>
        <topology evidence="1">Multi-pass membrane protein</topology>
    </subcellularLocation>
</comment>
<evidence type="ECO:0000313" key="7">
    <source>
        <dbReference type="EMBL" id="KAF2462462.1"/>
    </source>
</evidence>
<evidence type="ECO:0000256" key="5">
    <source>
        <dbReference type="SAM" id="Phobius"/>
    </source>
</evidence>
<dbReference type="Gene3D" id="1.20.1250.20">
    <property type="entry name" value="MFS general substrate transporter like domains"/>
    <property type="match status" value="1"/>
</dbReference>
<feature type="transmembrane region" description="Helical" evidence="5">
    <location>
        <begin position="500"/>
        <end position="521"/>
    </location>
</feature>
<dbReference type="InterPro" id="IPR036259">
    <property type="entry name" value="MFS_trans_sf"/>
</dbReference>
<evidence type="ECO:0000256" key="4">
    <source>
        <dbReference type="ARBA" id="ARBA00023136"/>
    </source>
</evidence>
<name>A0A6A6PF67_9PEZI</name>
<evidence type="ECO:0000256" key="2">
    <source>
        <dbReference type="ARBA" id="ARBA00022692"/>
    </source>
</evidence>
<organism evidence="7 8">
    <name type="scientific">Lineolata rhizophorae</name>
    <dbReference type="NCBI Taxonomy" id="578093"/>
    <lineage>
        <taxon>Eukaryota</taxon>
        <taxon>Fungi</taxon>
        <taxon>Dikarya</taxon>
        <taxon>Ascomycota</taxon>
        <taxon>Pezizomycotina</taxon>
        <taxon>Dothideomycetes</taxon>
        <taxon>Dothideomycetes incertae sedis</taxon>
        <taxon>Lineolatales</taxon>
        <taxon>Lineolataceae</taxon>
        <taxon>Lineolata</taxon>
    </lineage>
</organism>
<evidence type="ECO:0000256" key="3">
    <source>
        <dbReference type="ARBA" id="ARBA00022989"/>
    </source>
</evidence>
<dbReference type="GO" id="GO:0022857">
    <property type="term" value="F:transmembrane transporter activity"/>
    <property type="evidence" value="ECO:0007669"/>
    <property type="project" value="InterPro"/>
</dbReference>
<proteinExistence type="predicted"/>
<dbReference type="OrthoDB" id="2585655at2759"/>
<feature type="transmembrane region" description="Helical" evidence="5">
    <location>
        <begin position="108"/>
        <end position="128"/>
    </location>
</feature>
<feature type="domain" description="Major facilitator superfamily (MFS) profile" evidence="6">
    <location>
        <begin position="69"/>
        <end position="546"/>
    </location>
</feature>
<dbReference type="PANTHER" id="PTHR23502:SF29">
    <property type="entry name" value="TRANSPORTER, PUTATIVE (AFU_ORTHOLOGUE AFUA_6G06680)-RELATED"/>
    <property type="match status" value="1"/>
</dbReference>
<dbReference type="EMBL" id="MU001670">
    <property type="protein sequence ID" value="KAF2462462.1"/>
    <property type="molecule type" value="Genomic_DNA"/>
</dbReference>
<evidence type="ECO:0000259" key="6">
    <source>
        <dbReference type="PROSITE" id="PS50850"/>
    </source>
</evidence>
<evidence type="ECO:0000256" key="1">
    <source>
        <dbReference type="ARBA" id="ARBA00004141"/>
    </source>
</evidence>
<feature type="transmembrane region" description="Helical" evidence="5">
    <location>
        <begin position="405"/>
        <end position="423"/>
    </location>
</feature>
<feature type="transmembrane region" description="Helical" evidence="5">
    <location>
        <begin position="195"/>
        <end position="212"/>
    </location>
</feature>
<keyword evidence="8" id="KW-1185">Reference proteome</keyword>
<dbReference type="PROSITE" id="PS50850">
    <property type="entry name" value="MFS"/>
    <property type="match status" value="1"/>
</dbReference>
<protein>
    <submittedName>
        <fullName evidence="7">Major facilitator superfamily domain-containing protein</fullName>
    </submittedName>
</protein>
<sequence length="546" mass="59937">MGLGVLQDHSSLERVPGTVILDEEYAHSEEITANLKHGTGRSAHIVLVPQPSDDPNDPLNWPYWKRLSIMAILVYGGCLFAAVVGPLLSSGQAIIAVEFGRTIADLTLLSGYQLLVAACSGPIISAFSRKYGKRPTFLMSTFFGLLGTIIGSATDSYDGLLAARIIQGGSICAYEAIVYSIIGDIFFVHERGLQTSIVTFTMTAVSNLAGVVTGPIVDNLGWKYLFHILVACSAFQLVLLFLFVPETTYHRDMQYNLDEIDADIPADQLSEKQDRSAVTIESAPGRAAQPRKKSFWQELAVYTGSHSDENFLQLVVAPILCCLNLAAFWMVVVVGMVISFYVAVSYVAAQIFSAPPYLLTAAGVGYVFLGPFIGGILGSILLGFTNDPLIIWCTKRNGGIYEPEFRLIQAVLGLFCGAGLVGFGCITQNKDAPEAAAFMWGMQLFGTVFLVSPISSYVIDSYREMSSEVFIASMVFKNFMFYAYSYFVNNWTAMQGPREVFCVFGGIAFGLALTTIVVYIFGKRYRSFWHRHNLLKMLHVQTHAEM</sequence>